<evidence type="ECO:0000313" key="2">
    <source>
        <dbReference type="Proteomes" id="UP000184509"/>
    </source>
</evidence>
<reference evidence="1 2" key="1">
    <citation type="submission" date="2016-11" db="EMBL/GenBank/DDBJ databases">
        <authorList>
            <person name="Jaros S."/>
            <person name="Januszkiewicz K."/>
            <person name="Wedrychowicz H."/>
        </authorList>
    </citation>
    <scope>NUCLEOTIDE SEQUENCE [LARGE SCALE GENOMIC DNA]</scope>
    <source>
        <strain evidence="1 2">DSM 26991</strain>
    </source>
</reference>
<accession>A0A1M4T301</accession>
<dbReference type="EMBL" id="FQTV01000001">
    <property type="protein sequence ID" value="SHE38853.1"/>
    <property type="molecule type" value="Genomic_DNA"/>
</dbReference>
<sequence>MEAGIESLDITITIEDIVNQDISAQMAILSALLDNEDFAIYFREKVNIVFTGINPGDKNLWEIPEVRKYIQKLDDEFPYWLYFLSKEGDGLNLIYECRMIPFLNPEDEFDLNFAEFKDSVQNRWIPAMSEVCAFTDMSDEETQQLCMSFYRYMLAK</sequence>
<organism evidence="1 2">
    <name type="scientific">Bacteroides luti</name>
    <dbReference type="NCBI Taxonomy" id="1297750"/>
    <lineage>
        <taxon>Bacteria</taxon>
        <taxon>Pseudomonadati</taxon>
        <taxon>Bacteroidota</taxon>
        <taxon>Bacteroidia</taxon>
        <taxon>Bacteroidales</taxon>
        <taxon>Bacteroidaceae</taxon>
        <taxon>Bacteroides</taxon>
    </lineage>
</organism>
<dbReference type="AlphaFoldDB" id="A0A1M4T301"/>
<protein>
    <submittedName>
        <fullName evidence="1">Uncharacterized protein</fullName>
    </submittedName>
</protein>
<keyword evidence="2" id="KW-1185">Reference proteome</keyword>
<dbReference type="Proteomes" id="UP000184509">
    <property type="component" value="Unassembled WGS sequence"/>
</dbReference>
<evidence type="ECO:0000313" key="1">
    <source>
        <dbReference type="EMBL" id="SHE38853.1"/>
    </source>
</evidence>
<gene>
    <name evidence="1" type="ORF">SAMN05444405_101269</name>
</gene>
<name>A0A1M4T301_9BACE</name>
<proteinExistence type="predicted"/>